<dbReference type="EMBL" id="HBKQ01021315">
    <property type="protein sequence ID" value="CAE2237499.1"/>
    <property type="molecule type" value="Transcribed_RNA"/>
</dbReference>
<dbReference type="AlphaFoldDB" id="A0A7S4MQY6"/>
<protein>
    <submittedName>
        <fullName evidence="1">Uncharacterized protein</fullName>
    </submittedName>
</protein>
<name>A0A7S4MQY6_9STRA</name>
<organism evidence="1">
    <name type="scientific">Odontella aurita</name>
    <dbReference type="NCBI Taxonomy" id="265563"/>
    <lineage>
        <taxon>Eukaryota</taxon>
        <taxon>Sar</taxon>
        <taxon>Stramenopiles</taxon>
        <taxon>Ochrophyta</taxon>
        <taxon>Bacillariophyta</taxon>
        <taxon>Mediophyceae</taxon>
        <taxon>Biddulphiophycidae</taxon>
        <taxon>Eupodiscales</taxon>
        <taxon>Odontellaceae</taxon>
        <taxon>Odontella</taxon>
    </lineage>
</organism>
<proteinExistence type="predicted"/>
<dbReference type="SUPFAM" id="SSF63825">
    <property type="entry name" value="YWTD domain"/>
    <property type="match status" value="1"/>
</dbReference>
<reference evidence="1" key="1">
    <citation type="submission" date="2021-01" db="EMBL/GenBank/DDBJ databases">
        <authorList>
            <person name="Corre E."/>
            <person name="Pelletier E."/>
            <person name="Niang G."/>
            <person name="Scheremetjew M."/>
            <person name="Finn R."/>
            <person name="Kale V."/>
            <person name="Holt S."/>
            <person name="Cochrane G."/>
            <person name="Meng A."/>
            <person name="Brown T."/>
            <person name="Cohen L."/>
        </authorList>
    </citation>
    <scope>NUCLEOTIDE SEQUENCE</scope>
    <source>
        <strain evidence="1">Isolate 1302-5</strain>
    </source>
</reference>
<accession>A0A7S4MQY6</accession>
<sequence>MRGIYIADGSEGGGGGGGGAIYGIPCHADSILKIIPSTDPAEEDVVTTVSWDRSDPRAPPRDLKWKWHGGATSPVDNCFYAIPQAADYVMKLDPSNDDAVTFLGPPLPGRNLWYGGLVGPSDGAVYGICQNATGILRIDPVRQDATVCGEFKEGGYKWHGGVIGPDGNIYGIPAHADAVLRIVPPTDGGAEPEIITFGGPLRTGSHRSDNKYKYLGGAAGIDGCVYFFPSDADYVLRVNPHDMTAKEVGPNLRECEALRHNKWQNGFSARGGRAIYGIPLKARSIVRILCHEDGQSDPDVKCVGGPYGGLNKWEGGVMSADGDMYCMPLNCDWVLRMRPVRGKGSGEGNEDANLVGSQGS</sequence>
<evidence type="ECO:0000313" key="1">
    <source>
        <dbReference type="EMBL" id="CAE2237499.1"/>
    </source>
</evidence>
<gene>
    <name evidence="1" type="ORF">OAUR00152_LOCUS14451</name>
</gene>